<accession>A0A7M5VGS3</accession>
<reference evidence="2" key="1">
    <citation type="submission" date="2021-01" db="UniProtKB">
        <authorList>
            <consortium name="EnsemblMetazoa"/>
        </authorList>
    </citation>
    <scope>IDENTIFICATION</scope>
</reference>
<evidence type="ECO:0000313" key="2">
    <source>
        <dbReference type="EnsemblMetazoa" id="CLYHEMP012059.1"/>
    </source>
</evidence>
<dbReference type="Pfam" id="PF04749">
    <property type="entry name" value="PLAC8"/>
    <property type="match status" value="1"/>
</dbReference>
<sequence length="110" mass="12179">MAEFQFNLLDCSEDLGTCSRTFLCPCVTAGENARAVDKSCFLFGLMSVLPLCMFTNGHVRKLIRHKYNIKGSYPSDLLANLLCPCCSLVQDAREIEAHATPPPAVKIIRQ</sequence>
<comment type="similarity">
    <text evidence="1">Belongs to the cornifelin family.</text>
</comment>
<organism evidence="2 3">
    <name type="scientific">Clytia hemisphaerica</name>
    <dbReference type="NCBI Taxonomy" id="252671"/>
    <lineage>
        <taxon>Eukaryota</taxon>
        <taxon>Metazoa</taxon>
        <taxon>Cnidaria</taxon>
        <taxon>Hydrozoa</taxon>
        <taxon>Hydroidolina</taxon>
        <taxon>Leptothecata</taxon>
        <taxon>Obeliida</taxon>
        <taxon>Clytiidae</taxon>
        <taxon>Clytia</taxon>
    </lineage>
</organism>
<dbReference type="NCBIfam" id="TIGR01571">
    <property type="entry name" value="A_thal_Cys_rich"/>
    <property type="match status" value="1"/>
</dbReference>
<proteinExistence type="inferred from homology"/>
<keyword evidence="3" id="KW-1185">Reference proteome</keyword>
<dbReference type="PANTHER" id="PTHR15907">
    <property type="entry name" value="DUF614 FAMILY PROTEIN-RELATED"/>
    <property type="match status" value="1"/>
</dbReference>
<dbReference type="Proteomes" id="UP000594262">
    <property type="component" value="Unplaced"/>
</dbReference>
<dbReference type="EnsemblMetazoa" id="CLYHEMT012059.1">
    <property type="protein sequence ID" value="CLYHEMP012059.1"/>
    <property type="gene ID" value="CLYHEMG012059"/>
</dbReference>
<evidence type="ECO:0000313" key="3">
    <source>
        <dbReference type="Proteomes" id="UP000594262"/>
    </source>
</evidence>
<name>A0A7M5VGS3_9CNID</name>
<dbReference type="InterPro" id="IPR006461">
    <property type="entry name" value="PLAC_motif_containing"/>
</dbReference>
<protein>
    <submittedName>
        <fullName evidence="2">Uncharacterized protein</fullName>
    </submittedName>
</protein>
<dbReference type="OrthoDB" id="5946211at2759"/>
<dbReference type="AlphaFoldDB" id="A0A7M5VGS3"/>
<evidence type="ECO:0000256" key="1">
    <source>
        <dbReference type="ARBA" id="ARBA00009024"/>
    </source>
</evidence>